<evidence type="ECO:0000256" key="1">
    <source>
        <dbReference type="SAM" id="MobiDB-lite"/>
    </source>
</evidence>
<accession>X1JST0</accession>
<dbReference type="EMBL" id="BARU01049895">
    <property type="protein sequence ID" value="GAH97117.1"/>
    <property type="molecule type" value="Genomic_DNA"/>
</dbReference>
<protein>
    <submittedName>
        <fullName evidence="2">Uncharacterized protein</fullName>
    </submittedName>
</protein>
<sequence>ASEGSSAYENPAGGLGTGKGTLKLYLTDAPGDF</sequence>
<organism evidence="2">
    <name type="scientific">marine sediment metagenome</name>
    <dbReference type="NCBI Taxonomy" id="412755"/>
    <lineage>
        <taxon>unclassified sequences</taxon>
        <taxon>metagenomes</taxon>
        <taxon>ecological metagenomes</taxon>
    </lineage>
</organism>
<proteinExistence type="predicted"/>
<feature type="non-terminal residue" evidence="2">
    <location>
        <position position="1"/>
    </location>
</feature>
<feature type="region of interest" description="Disordered" evidence="1">
    <location>
        <begin position="1"/>
        <end position="21"/>
    </location>
</feature>
<reference evidence="2" key="1">
    <citation type="journal article" date="2014" name="Front. Microbiol.">
        <title>High frequency of phylogenetically diverse reductive dehalogenase-homologous genes in deep subseafloor sedimentary metagenomes.</title>
        <authorList>
            <person name="Kawai M."/>
            <person name="Futagami T."/>
            <person name="Toyoda A."/>
            <person name="Takaki Y."/>
            <person name="Nishi S."/>
            <person name="Hori S."/>
            <person name="Arai W."/>
            <person name="Tsubouchi T."/>
            <person name="Morono Y."/>
            <person name="Uchiyama I."/>
            <person name="Ito T."/>
            <person name="Fujiyama A."/>
            <person name="Inagaki F."/>
            <person name="Takami H."/>
        </authorList>
    </citation>
    <scope>NUCLEOTIDE SEQUENCE</scope>
    <source>
        <strain evidence="2">Expedition CK06-06</strain>
    </source>
</reference>
<dbReference type="AlphaFoldDB" id="X1JST0"/>
<gene>
    <name evidence="2" type="ORF">S03H2_73106</name>
</gene>
<comment type="caution">
    <text evidence="2">The sequence shown here is derived from an EMBL/GenBank/DDBJ whole genome shotgun (WGS) entry which is preliminary data.</text>
</comment>
<feature type="non-terminal residue" evidence="2">
    <location>
        <position position="33"/>
    </location>
</feature>
<evidence type="ECO:0000313" key="2">
    <source>
        <dbReference type="EMBL" id="GAH97117.1"/>
    </source>
</evidence>
<name>X1JST0_9ZZZZ</name>